<organism evidence="2 3">
    <name type="scientific">Ephemerocybe angulata</name>
    <dbReference type="NCBI Taxonomy" id="980116"/>
    <lineage>
        <taxon>Eukaryota</taxon>
        <taxon>Fungi</taxon>
        <taxon>Dikarya</taxon>
        <taxon>Basidiomycota</taxon>
        <taxon>Agaricomycotina</taxon>
        <taxon>Agaricomycetes</taxon>
        <taxon>Agaricomycetidae</taxon>
        <taxon>Agaricales</taxon>
        <taxon>Agaricineae</taxon>
        <taxon>Psathyrellaceae</taxon>
        <taxon>Ephemerocybe</taxon>
    </lineage>
</organism>
<sequence length="207" mass="22913">MYEYQRINSTRQHTVERVSALTHLDSRPQLELFCRLHTALSPGITRIGMPKATAEQKANKRANPVGNAKPKLLKSGKGDGSPESSIETRTHEERIAHVLAAMNAANITPADLLLAVIPGRHARAGVVDSEQKQVYRRDLYSLHGGKVDSKLGDILEAVAEDKSGGEKALRRWLRSSELAEEIVTDIVQREINGGLEDDEDEDEEDEE</sequence>
<reference evidence="2 3" key="1">
    <citation type="journal article" date="2020" name="ISME J.">
        <title>Uncovering the hidden diversity of litter-decomposition mechanisms in mushroom-forming fungi.</title>
        <authorList>
            <person name="Floudas D."/>
            <person name="Bentzer J."/>
            <person name="Ahren D."/>
            <person name="Johansson T."/>
            <person name="Persson P."/>
            <person name="Tunlid A."/>
        </authorList>
    </citation>
    <scope>NUCLEOTIDE SEQUENCE [LARGE SCALE GENOMIC DNA]</scope>
    <source>
        <strain evidence="2 3">CBS 175.51</strain>
    </source>
</reference>
<gene>
    <name evidence="2" type="ORF">D9611_005949</name>
</gene>
<protein>
    <submittedName>
        <fullName evidence="2">Uncharacterized protein</fullName>
    </submittedName>
</protein>
<dbReference type="AlphaFoldDB" id="A0A8H5CG14"/>
<proteinExistence type="predicted"/>
<dbReference type="EMBL" id="JAACJK010000002">
    <property type="protein sequence ID" value="KAF5341076.1"/>
    <property type="molecule type" value="Genomic_DNA"/>
</dbReference>
<dbReference type="OrthoDB" id="3119810at2759"/>
<feature type="region of interest" description="Disordered" evidence="1">
    <location>
        <begin position="52"/>
        <end position="87"/>
    </location>
</feature>
<evidence type="ECO:0000313" key="2">
    <source>
        <dbReference type="EMBL" id="KAF5341076.1"/>
    </source>
</evidence>
<accession>A0A8H5CG14</accession>
<comment type="caution">
    <text evidence="2">The sequence shown here is derived from an EMBL/GenBank/DDBJ whole genome shotgun (WGS) entry which is preliminary data.</text>
</comment>
<name>A0A8H5CG14_9AGAR</name>
<dbReference type="Proteomes" id="UP000541558">
    <property type="component" value="Unassembled WGS sequence"/>
</dbReference>
<evidence type="ECO:0000313" key="3">
    <source>
        <dbReference type="Proteomes" id="UP000541558"/>
    </source>
</evidence>
<keyword evidence="3" id="KW-1185">Reference proteome</keyword>
<evidence type="ECO:0000256" key="1">
    <source>
        <dbReference type="SAM" id="MobiDB-lite"/>
    </source>
</evidence>